<gene>
    <name evidence="3" type="ORF">B0H65DRAFT_505617</name>
</gene>
<keyword evidence="1" id="KW-0732">Signal</keyword>
<dbReference type="GO" id="GO:0016020">
    <property type="term" value="C:membrane"/>
    <property type="evidence" value="ECO:0007669"/>
    <property type="project" value="TreeGrafter"/>
</dbReference>
<keyword evidence="3" id="KW-0378">Hydrolase</keyword>
<feature type="signal peptide" evidence="1">
    <location>
        <begin position="1"/>
        <end position="27"/>
    </location>
</feature>
<dbReference type="PANTHER" id="PTHR43798">
    <property type="entry name" value="MONOACYLGLYCEROL LIPASE"/>
    <property type="match status" value="1"/>
</dbReference>
<evidence type="ECO:0000256" key="1">
    <source>
        <dbReference type="SAM" id="SignalP"/>
    </source>
</evidence>
<dbReference type="SUPFAM" id="SSF53474">
    <property type="entry name" value="alpha/beta-Hydrolases"/>
    <property type="match status" value="1"/>
</dbReference>
<dbReference type="Gene3D" id="3.40.50.1820">
    <property type="entry name" value="alpha/beta hydrolase"/>
    <property type="match status" value="1"/>
</dbReference>
<dbReference type="GeneID" id="87865154"/>
<name>A0AAE0MXA3_9PEZI</name>
<dbReference type="RefSeq" id="XP_062687126.1">
    <property type="nucleotide sequence ID" value="XM_062828000.1"/>
</dbReference>
<dbReference type="InterPro" id="IPR050266">
    <property type="entry name" value="AB_hydrolase_sf"/>
</dbReference>
<proteinExistence type="predicted"/>
<dbReference type="AlphaFoldDB" id="A0AAE0MXA3"/>
<dbReference type="Pfam" id="PF12697">
    <property type="entry name" value="Abhydrolase_6"/>
    <property type="match status" value="1"/>
</dbReference>
<reference evidence="3" key="1">
    <citation type="journal article" date="2023" name="Mol. Phylogenet. Evol.">
        <title>Genome-scale phylogeny and comparative genomics of the fungal order Sordariales.</title>
        <authorList>
            <person name="Hensen N."/>
            <person name="Bonometti L."/>
            <person name="Westerberg I."/>
            <person name="Brannstrom I.O."/>
            <person name="Guillou S."/>
            <person name="Cros-Aarteil S."/>
            <person name="Calhoun S."/>
            <person name="Haridas S."/>
            <person name="Kuo A."/>
            <person name="Mondo S."/>
            <person name="Pangilinan J."/>
            <person name="Riley R."/>
            <person name="LaButti K."/>
            <person name="Andreopoulos B."/>
            <person name="Lipzen A."/>
            <person name="Chen C."/>
            <person name="Yan M."/>
            <person name="Daum C."/>
            <person name="Ng V."/>
            <person name="Clum A."/>
            <person name="Steindorff A."/>
            <person name="Ohm R.A."/>
            <person name="Martin F."/>
            <person name="Silar P."/>
            <person name="Natvig D.O."/>
            <person name="Lalanne C."/>
            <person name="Gautier V."/>
            <person name="Ament-Velasquez S.L."/>
            <person name="Kruys A."/>
            <person name="Hutchinson M.I."/>
            <person name="Powell A.J."/>
            <person name="Barry K."/>
            <person name="Miller A.N."/>
            <person name="Grigoriev I.V."/>
            <person name="Debuchy R."/>
            <person name="Gladieux P."/>
            <person name="Hiltunen Thoren M."/>
            <person name="Johannesson H."/>
        </authorList>
    </citation>
    <scope>NUCLEOTIDE SEQUENCE</scope>
    <source>
        <strain evidence="3">CBS 560.94</strain>
    </source>
</reference>
<feature type="chain" id="PRO_5042052810" evidence="1">
    <location>
        <begin position="28"/>
        <end position="400"/>
    </location>
</feature>
<accession>A0AAE0MXA3</accession>
<organism evidence="3 4">
    <name type="scientific">Neurospora tetraspora</name>
    <dbReference type="NCBI Taxonomy" id="94610"/>
    <lineage>
        <taxon>Eukaryota</taxon>
        <taxon>Fungi</taxon>
        <taxon>Dikarya</taxon>
        <taxon>Ascomycota</taxon>
        <taxon>Pezizomycotina</taxon>
        <taxon>Sordariomycetes</taxon>
        <taxon>Sordariomycetidae</taxon>
        <taxon>Sordariales</taxon>
        <taxon>Sordariaceae</taxon>
        <taxon>Neurospora</taxon>
    </lineage>
</organism>
<dbReference type="Proteomes" id="UP001278500">
    <property type="component" value="Unassembled WGS sequence"/>
</dbReference>
<keyword evidence="4" id="KW-1185">Reference proteome</keyword>
<dbReference type="InterPro" id="IPR000073">
    <property type="entry name" value="AB_hydrolase_1"/>
</dbReference>
<dbReference type="EMBL" id="JAUEPP010000001">
    <property type="protein sequence ID" value="KAK3355748.1"/>
    <property type="molecule type" value="Genomic_DNA"/>
</dbReference>
<protein>
    <submittedName>
        <fullName evidence="3">Alpha/Beta hydrolase protein</fullName>
    </submittedName>
</protein>
<reference evidence="3" key="2">
    <citation type="submission" date="2023-06" db="EMBL/GenBank/DDBJ databases">
        <authorList>
            <consortium name="Lawrence Berkeley National Laboratory"/>
            <person name="Haridas S."/>
            <person name="Hensen N."/>
            <person name="Bonometti L."/>
            <person name="Westerberg I."/>
            <person name="Brannstrom I.O."/>
            <person name="Guillou S."/>
            <person name="Cros-Aarteil S."/>
            <person name="Calhoun S."/>
            <person name="Kuo A."/>
            <person name="Mondo S."/>
            <person name="Pangilinan J."/>
            <person name="Riley R."/>
            <person name="Labutti K."/>
            <person name="Andreopoulos B."/>
            <person name="Lipzen A."/>
            <person name="Chen C."/>
            <person name="Yanf M."/>
            <person name="Daum C."/>
            <person name="Ng V."/>
            <person name="Clum A."/>
            <person name="Steindorff A."/>
            <person name="Ohm R."/>
            <person name="Martin F."/>
            <person name="Silar P."/>
            <person name="Natvig D."/>
            <person name="Lalanne C."/>
            <person name="Gautier V."/>
            <person name="Ament-Velasquez S.L."/>
            <person name="Kruys A."/>
            <person name="Hutchinson M.I."/>
            <person name="Powell A.J."/>
            <person name="Barry K."/>
            <person name="Miller A.N."/>
            <person name="Grigoriev I.V."/>
            <person name="Debuchy R."/>
            <person name="Gladieux P."/>
            <person name="Thoren M.H."/>
            <person name="Johannesson H."/>
        </authorList>
    </citation>
    <scope>NUCLEOTIDE SEQUENCE</scope>
    <source>
        <strain evidence="3">CBS 560.94</strain>
    </source>
</reference>
<evidence type="ECO:0000313" key="3">
    <source>
        <dbReference type="EMBL" id="KAK3355748.1"/>
    </source>
</evidence>
<dbReference type="GO" id="GO:0046464">
    <property type="term" value="P:acylglycerol catabolic process"/>
    <property type="evidence" value="ECO:0007669"/>
    <property type="project" value="TreeGrafter"/>
</dbReference>
<comment type="caution">
    <text evidence="3">The sequence shown here is derived from an EMBL/GenBank/DDBJ whole genome shotgun (WGS) entry which is preliminary data.</text>
</comment>
<evidence type="ECO:0000313" key="4">
    <source>
        <dbReference type="Proteomes" id="UP001278500"/>
    </source>
</evidence>
<sequence length="400" mass="44186">MLANLPPTLSLSLLGSLLPIFIHPTLGHSISAHTPSHNSHNPLCTPLSFTLTATAEHISLASPPDPTNETEILSILSQAWDGTLVTNGTQTRCSHENENKNENKDVLQILLHGATYNKTMWSGYGFGYPYDWQSYATSPSQGYHTLALDRLSHGENDPRGLDPLNNVQMPLQTELLHQLISMVKTNTTSSKTNPLGKTFPKIVLVGHSLGSYLSIALARSYPLDASALVLTGYSSRQNTLHVRSAPWVSAPLVFPDRFSSTLYHHNLEYLTVATLEGREKGFYDNATDAAGRTYDPELARTDYEYSDASTLGELVSSGDWGRGAEEFRGAVLVATGQRDWVMCSPPEESCVRRLRETGKTFPRARRYEIWAPEETGHDLTLSYSAGETLRVVHEFLGREV</sequence>
<evidence type="ECO:0000259" key="2">
    <source>
        <dbReference type="Pfam" id="PF12697"/>
    </source>
</evidence>
<dbReference type="PANTHER" id="PTHR43798:SF5">
    <property type="entry name" value="MONOACYLGLYCEROL LIPASE ABHD6"/>
    <property type="match status" value="1"/>
</dbReference>
<dbReference type="GO" id="GO:0047372">
    <property type="term" value="F:monoacylglycerol lipase activity"/>
    <property type="evidence" value="ECO:0007669"/>
    <property type="project" value="TreeGrafter"/>
</dbReference>
<feature type="domain" description="AB hydrolase-1" evidence="2">
    <location>
        <begin position="109"/>
        <end position="381"/>
    </location>
</feature>
<dbReference type="InterPro" id="IPR029058">
    <property type="entry name" value="AB_hydrolase_fold"/>
</dbReference>